<keyword evidence="2" id="KW-0812">Transmembrane</keyword>
<keyword evidence="2" id="KW-1133">Transmembrane helix</keyword>
<gene>
    <name evidence="3" type="ORF">ACFVZC_27370</name>
</gene>
<dbReference type="Proteomes" id="UP001601627">
    <property type="component" value="Unassembled WGS sequence"/>
</dbReference>
<feature type="region of interest" description="Disordered" evidence="1">
    <location>
        <begin position="67"/>
        <end position="88"/>
    </location>
</feature>
<protein>
    <recommendedName>
        <fullName evidence="5">Integral membrane protein</fullName>
    </recommendedName>
</protein>
<evidence type="ECO:0000256" key="2">
    <source>
        <dbReference type="SAM" id="Phobius"/>
    </source>
</evidence>
<evidence type="ECO:0000256" key="1">
    <source>
        <dbReference type="SAM" id="MobiDB-lite"/>
    </source>
</evidence>
<proteinExistence type="predicted"/>
<organism evidence="3 4">
    <name type="scientific">Streptomyces marokkonensis</name>
    <dbReference type="NCBI Taxonomy" id="324855"/>
    <lineage>
        <taxon>Bacteria</taxon>
        <taxon>Bacillati</taxon>
        <taxon>Actinomycetota</taxon>
        <taxon>Actinomycetes</taxon>
        <taxon>Kitasatosporales</taxon>
        <taxon>Streptomycetaceae</taxon>
        <taxon>Streptomyces</taxon>
    </lineage>
</organism>
<reference evidence="3 4" key="1">
    <citation type="submission" date="2024-09" db="EMBL/GenBank/DDBJ databases">
        <title>The Natural Products Discovery Center: Release of the First 8490 Sequenced Strains for Exploring Actinobacteria Biosynthetic Diversity.</title>
        <authorList>
            <person name="Kalkreuter E."/>
            <person name="Kautsar S.A."/>
            <person name="Yang D."/>
            <person name="Bader C.D."/>
            <person name="Teijaro C.N."/>
            <person name="Fluegel L."/>
            <person name="Davis C.M."/>
            <person name="Simpson J.R."/>
            <person name="Lauterbach L."/>
            <person name="Steele A.D."/>
            <person name="Gui C."/>
            <person name="Meng S."/>
            <person name="Li G."/>
            <person name="Viehrig K."/>
            <person name="Ye F."/>
            <person name="Su P."/>
            <person name="Kiefer A.F."/>
            <person name="Nichols A."/>
            <person name="Cepeda A.J."/>
            <person name="Yan W."/>
            <person name="Fan B."/>
            <person name="Jiang Y."/>
            <person name="Adhikari A."/>
            <person name="Zheng C.-J."/>
            <person name="Schuster L."/>
            <person name="Cowan T.M."/>
            <person name="Smanski M.J."/>
            <person name="Chevrette M.G."/>
            <person name="De Carvalho L.P.S."/>
            <person name="Shen B."/>
        </authorList>
    </citation>
    <scope>NUCLEOTIDE SEQUENCE [LARGE SCALE GENOMIC DNA]</scope>
    <source>
        <strain evidence="3 4">NPDC058328</strain>
    </source>
</reference>
<feature type="region of interest" description="Disordered" evidence="1">
    <location>
        <begin position="191"/>
        <end position="220"/>
    </location>
</feature>
<evidence type="ECO:0000313" key="4">
    <source>
        <dbReference type="Proteomes" id="UP001601627"/>
    </source>
</evidence>
<evidence type="ECO:0008006" key="5">
    <source>
        <dbReference type="Google" id="ProtNLM"/>
    </source>
</evidence>
<evidence type="ECO:0000313" key="3">
    <source>
        <dbReference type="EMBL" id="MFF1277094.1"/>
    </source>
</evidence>
<keyword evidence="2" id="KW-0472">Membrane</keyword>
<accession>A0ABW6QCZ7</accession>
<sequence length="220" mass="23301">MSERRVVRKMLRQMASGEPVAVAPVMATVKTFARLAFIAEQFGYAYEDTRRGGPQGDRYVMSLVPDHGPQSRERAARNRERYPRAADSGGLPPLVPAGVELLKARIGYDIVAVNTSKLMAAVSSAGFTVLALCLGVQLGVGTTGAAVIGAVWALLMAFIAVGFVRNRRCLVRQAALLRAAGFTPVTEPGGRLRYLPPGGQLPGHGNALRRTSGPDTGTSA</sequence>
<feature type="compositionally biased region" description="Basic and acidic residues" evidence="1">
    <location>
        <begin position="69"/>
        <end position="84"/>
    </location>
</feature>
<dbReference type="EMBL" id="JBHVZQ010000030">
    <property type="protein sequence ID" value="MFF1277094.1"/>
    <property type="molecule type" value="Genomic_DNA"/>
</dbReference>
<comment type="caution">
    <text evidence="3">The sequence shown here is derived from an EMBL/GenBank/DDBJ whole genome shotgun (WGS) entry which is preliminary data.</text>
</comment>
<dbReference type="RefSeq" id="WP_388238685.1">
    <property type="nucleotide sequence ID" value="NZ_JBHVZQ010000030.1"/>
</dbReference>
<name>A0ABW6QCZ7_9ACTN</name>
<keyword evidence="4" id="KW-1185">Reference proteome</keyword>
<feature type="transmembrane region" description="Helical" evidence="2">
    <location>
        <begin position="118"/>
        <end position="138"/>
    </location>
</feature>
<feature type="transmembrane region" description="Helical" evidence="2">
    <location>
        <begin position="144"/>
        <end position="164"/>
    </location>
</feature>